<organism evidence="3 4">
    <name type="scientific">Frankia casuarinae (strain DSM 45818 / CECT 9043 / HFP020203 / CcI3)</name>
    <dbReference type="NCBI Taxonomy" id="106370"/>
    <lineage>
        <taxon>Bacteria</taxon>
        <taxon>Bacillati</taxon>
        <taxon>Actinomycetota</taxon>
        <taxon>Actinomycetes</taxon>
        <taxon>Frankiales</taxon>
        <taxon>Frankiaceae</taxon>
        <taxon>Frankia</taxon>
    </lineage>
</organism>
<evidence type="ECO:0000313" key="3">
    <source>
        <dbReference type="EMBL" id="ABD13202.1"/>
    </source>
</evidence>
<dbReference type="RefSeq" id="WP_011438226.1">
    <property type="nucleotide sequence ID" value="NC_007777.1"/>
</dbReference>
<reference evidence="3 4" key="1">
    <citation type="journal article" date="2007" name="Genome Res.">
        <title>Genome characteristics of facultatively symbiotic Frankia sp. strains reflect host range and host plant biogeography.</title>
        <authorList>
            <person name="Normand P."/>
            <person name="Lapierre P."/>
            <person name="Tisa L.S."/>
            <person name="Gogarten J.P."/>
            <person name="Alloisio N."/>
            <person name="Bagnarol E."/>
            <person name="Bassi C.A."/>
            <person name="Berry A.M."/>
            <person name="Bickhart D.M."/>
            <person name="Choisne N."/>
            <person name="Couloux A."/>
            <person name="Cournoyer B."/>
            <person name="Cruveiller S."/>
            <person name="Daubin V."/>
            <person name="Demange N."/>
            <person name="Francino M.P."/>
            <person name="Goltsman E."/>
            <person name="Huang Y."/>
            <person name="Kopp O.R."/>
            <person name="Labarre L."/>
            <person name="Lapidus A."/>
            <person name="Lavire C."/>
            <person name="Marechal J."/>
            <person name="Martinez M."/>
            <person name="Mastronunzio J.E."/>
            <person name="Mullin B.C."/>
            <person name="Niemann J."/>
            <person name="Pujic P."/>
            <person name="Rawnsley T."/>
            <person name="Rouy Z."/>
            <person name="Schenowitz C."/>
            <person name="Sellstedt A."/>
            <person name="Tavares F."/>
            <person name="Tomkins J.P."/>
            <person name="Vallenet D."/>
            <person name="Valverde C."/>
            <person name="Wall L.G."/>
            <person name="Wang Y."/>
            <person name="Medigue C."/>
            <person name="Benson D.R."/>
        </authorList>
    </citation>
    <scope>NUCLEOTIDE SEQUENCE [LARGE SCALE GENOMIC DNA]</scope>
    <source>
        <strain evidence="4">DSM 45818 / CECT 9043 / CcI3</strain>
    </source>
</reference>
<sequence length="271" mass="29252">MRGRISPTVSIIVPTLNEAKNLPHVLARLPGDAEIILVDGHSTDGTVEVARRVRPDIVVTHQNRRGKGNALACGFAQASGDIIVMLDADGSADPSEIPAFVNALEAGADFAKGSRFVANGGSADITRLRRLGNRLLNFLVNMLIGSDFTDLCYGYNAFWRRVVPIFDLDTGGAGPQKQWGDGFEIETLINMRAVRAGLRIAEVPSFEHPRLHGVSNLNAFSDGFRVLRTIFVESSASSEKAELAIYPRTDPLPIQRGAETVSALPAFEETA</sequence>
<dbReference type="OrthoDB" id="3177103at2"/>
<dbReference type="GO" id="GO:0016740">
    <property type="term" value="F:transferase activity"/>
    <property type="evidence" value="ECO:0007669"/>
    <property type="project" value="UniProtKB-KW"/>
</dbReference>
<dbReference type="CDD" id="cd04179">
    <property type="entry name" value="DPM_DPG-synthase_like"/>
    <property type="match status" value="1"/>
</dbReference>
<dbReference type="PhylomeDB" id="Q2J690"/>
<keyword evidence="4" id="KW-1185">Reference proteome</keyword>
<proteinExistence type="inferred from homology"/>
<dbReference type="Proteomes" id="UP000001937">
    <property type="component" value="Chromosome"/>
</dbReference>
<name>Q2J690_FRACC</name>
<dbReference type="Gene3D" id="3.90.550.10">
    <property type="entry name" value="Spore Coat Polysaccharide Biosynthesis Protein SpsA, Chain A"/>
    <property type="match status" value="1"/>
</dbReference>
<dbReference type="KEGG" id="fra:Francci3_3852"/>
<dbReference type="InterPro" id="IPR050256">
    <property type="entry name" value="Glycosyltransferase_2"/>
</dbReference>
<dbReference type="InterPro" id="IPR029044">
    <property type="entry name" value="Nucleotide-diphossugar_trans"/>
</dbReference>
<dbReference type="AlphaFoldDB" id="Q2J690"/>
<dbReference type="EMBL" id="CP000249">
    <property type="protein sequence ID" value="ABD13202.1"/>
    <property type="molecule type" value="Genomic_DNA"/>
</dbReference>
<evidence type="ECO:0000313" key="4">
    <source>
        <dbReference type="Proteomes" id="UP000001937"/>
    </source>
</evidence>
<dbReference type="PANTHER" id="PTHR48090:SF7">
    <property type="entry name" value="RFBJ PROTEIN"/>
    <property type="match status" value="1"/>
</dbReference>
<accession>Q2J690</accession>
<gene>
    <name evidence="3" type="ordered locus">Francci3_3852</name>
</gene>
<dbReference type="eggNOG" id="COG1215">
    <property type="taxonomic scope" value="Bacteria"/>
</dbReference>
<feature type="domain" description="Glycosyltransferase 2-like" evidence="2">
    <location>
        <begin position="10"/>
        <end position="162"/>
    </location>
</feature>
<evidence type="ECO:0000259" key="2">
    <source>
        <dbReference type="Pfam" id="PF00535"/>
    </source>
</evidence>
<dbReference type="HOGENOM" id="CLU_033536_4_1_11"/>
<dbReference type="InterPro" id="IPR001173">
    <property type="entry name" value="Glyco_trans_2-like"/>
</dbReference>
<dbReference type="PANTHER" id="PTHR48090">
    <property type="entry name" value="UNDECAPRENYL-PHOSPHATE 4-DEOXY-4-FORMAMIDO-L-ARABINOSE TRANSFERASE-RELATED"/>
    <property type="match status" value="1"/>
</dbReference>
<evidence type="ECO:0000256" key="1">
    <source>
        <dbReference type="ARBA" id="ARBA00006739"/>
    </source>
</evidence>
<protein>
    <submittedName>
        <fullName evidence="3">Glycosyl transferase, family 2</fullName>
    </submittedName>
</protein>
<keyword evidence="3" id="KW-0808">Transferase</keyword>
<dbReference type="CAZy" id="GT2">
    <property type="family name" value="Glycosyltransferase Family 2"/>
</dbReference>
<dbReference type="STRING" id="106370.Francci3_3852"/>
<dbReference type="SUPFAM" id="SSF53448">
    <property type="entry name" value="Nucleotide-diphospho-sugar transferases"/>
    <property type="match status" value="1"/>
</dbReference>
<comment type="similarity">
    <text evidence="1">Belongs to the glycosyltransferase 2 family.</text>
</comment>
<dbReference type="Pfam" id="PF00535">
    <property type="entry name" value="Glycos_transf_2"/>
    <property type="match status" value="1"/>
</dbReference>